<protein>
    <submittedName>
        <fullName evidence="1">Uncharacterized protein</fullName>
    </submittedName>
</protein>
<evidence type="ECO:0000313" key="1">
    <source>
        <dbReference type="EMBL" id="GAJ04499.1"/>
    </source>
</evidence>
<name>X1TGW8_9ZZZZ</name>
<proteinExistence type="predicted"/>
<sequence>GLIDFSDIVVISSDPAQKAVTADCFGGGLGDRTY</sequence>
<dbReference type="AlphaFoldDB" id="X1TGW8"/>
<organism evidence="1">
    <name type="scientific">marine sediment metagenome</name>
    <dbReference type="NCBI Taxonomy" id="412755"/>
    <lineage>
        <taxon>unclassified sequences</taxon>
        <taxon>metagenomes</taxon>
        <taxon>ecological metagenomes</taxon>
    </lineage>
</organism>
<feature type="non-terminal residue" evidence="1">
    <location>
        <position position="1"/>
    </location>
</feature>
<comment type="caution">
    <text evidence="1">The sequence shown here is derived from an EMBL/GenBank/DDBJ whole genome shotgun (WGS) entry which is preliminary data.</text>
</comment>
<reference evidence="1" key="1">
    <citation type="journal article" date="2014" name="Front. Microbiol.">
        <title>High frequency of phylogenetically diverse reductive dehalogenase-homologous genes in deep subseafloor sedimentary metagenomes.</title>
        <authorList>
            <person name="Kawai M."/>
            <person name="Futagami T."/>
            <person name="Toyoda A."/>
            <person name="Takaki Y."/>
            <person name="Nishi S."/>
            <person name="Hori S."/>
            <person name="Arai W."/>
            <person name="Tsubouchi T."/>
            <person name="Morono Y."/>
            <person name="Uchiyama I."/>
            <person name="Ito T."/>
            <person name="Fujiyama A."/>
            <person name="Inagaki F."/>
            <person name="Takami H."/>
        </authorList>
    </citation>
    <scope>NUCLEOTIDE SEQUENCE</scope>
    <source>
        <strain evidence="1">Expedition CK06-06</strain>
    </source>
</reference>
<accession>X1TGW8</accession>
<gene>
    <name evidence="1" type="ORF">S12H4_44833</name>
</gene>
<dbReference type="EMBL" id="BARW01027660">
    <property type="protein sequence ID" value="GAJ04499.1"/>
    <property type="molecule type" value="Genomic_DNA"/>
</dbReference>